<dbReference type="EMBL" id="VSSQ01052554">
    <property type="protein sequence ID" value="MPN06630.1"/>
    <property type="molecule type" value="Genomic_DNA"/>
</dbReference>
<organism evidence="1">
    <name type="scientific">bioreactor metagenome</name>
    <dbReference type="NCBI Taxonomy" id="1076179"/>
    <lineage>
        <taxon>unclassified sequences</taxon>
        <taxon>metagenomes</taxon>
        <taxon>ecological metagenomes</taxon>
    </lineage>
</organism>
<comment type="caution">
    <text evidence="1">The sequence shown here is derived from an EMBL/GenBank/DDBJ whole genome shotgun (WGS) entry which is preliminary data.</text>
</comment>
<reference evidence="1" key="1">
    <citation type="submission" date="2019-08" db="EMBL/GenBank/DDBJ databases">
        <authorList>
            <person name="Kucharzyk K."/>
            <person name="Murdoch R.W."/>
            <person name="Higgins S."/>
            <person name="Loffler F."/>
        </authorList>
    </citation>
    <scope>NUCLEOTIDE SEQUENCE</scope>
</reference>
<accession>A0A645EYS5</accession>
<dbReference type="AlphaFoldDB" id="A0A645EYS5"/>
<sequence length="42" mass="4351">MSLFHQGTEDTVDKPGGGLVIAKQRCPHIASLDVGSEKAEGA</sequence>
<evidence type="ECO:0000313" key="1">
    <source>
        <dbReference type="EMBL" id="MPN06630.1"/>
    </source>
</evidence>
<name>A0A645EYS5_9ZZZZ</name>
<proteinExistence type="predicted"/>
<gene>
    <name evidence="1" type="ORF">SDC9_153886</name>
</gene>
<protein>
    <submittedName>
        <fullName evidence="1">Uncharacterized protein</fullName>
    </submittedName>
</protein>